<evidence type="ECO:0008006" key="2">
    <source>
        <dbReference type="Google" id="ProtNLM"/>
    </source>
</evidence>
<proteinExistence type="predicted"/>
<sequence length="112" mass="12743">MTFSKSRTIYINYLLLKIRGQLSISSQGLVVTQNKYIQDIVKDVGLQQCKAVTTPLPAGLKFTFDLEAAFLDPFTYRRLIRILYLSITKPDTAHGAQKLSQFLQSPYKQHCS</sequence>
<gene>
    <name evidence="1" type="ORF">Sradi_0196400</name>
</gene>
<comment type="caution">
    <text evidence="1">The sequence shown here is derived from an EMBL/GenBank/DDBJ whole genome shotgun (WGS) entry which is preliminary data.</text>
</comment>
<evidence type="ECO:0000313" key="1">
    <source>
        <dbReference type="EMBL" id="KAL0434885.1"/>
    </source>
</evidence>
<reference evidence="1" key="1">
    <citation type="submission" date="2020-06" db="EMBL/GenBank/DDBJ databases">
        <authorList>
            <person name="Li T."/>
            <person name="Hu X."/>
            <person name="Zhang T."/>
            <person name="Song X."/>
            <person name="Zhang H."/>
            <person name="Dai N."/>
            <person name="Sheng W."/>
            <person name="Hou X."/>
            <person name="Wei L."/>
        </authorList>
    </citation>
    <scope>NUCLEOTIDE SEQUENCE</scope>
    <source>
        <strain evidence="1">G02</strain>
        <tissue evidence="1">Leaf</tissue>
    </source>
</reference>
<accession>A0AAW2W174</accession>
<dbReference type="AlphaFoldDB" id="A0AAW2W174"/>
<name>A0AAW2W174_SESRA</name>
<reference evidence="1" key="2">
    <citation type="journal article" date="2024" name="Plant">
        <title>Genomic evolution and insights into agronomic trait innovations of Sesamum species.</title>
        <authorList>
            <person name="Miao H."/>
            <person name="Wang L."/>
            <person name="Qu L."/>
            <person name="Liu H."/>
            <person name="Sun Y."/>
            <person name="Le M."/>
            <person name="Wang Q."/>
            <person name="Wei S."/>
            <person name="Zheng Y."/>
            <person name="Lin W."/>
            <person name="Duan Y."/>
            <person name="Cao H."/>
            <person name="Xiong S."/>
            <person name="Wang X."/>
            <person name="Wei L."/>
            <person name="Li C."/>
            <person name="Ma Q."/>
            <person name="Ju M."/>
            <person name="Zhao R."/>
            <person name="Li G."/>
            <person name="Mu C."/>
            <person name="Tian Q."/>
            <person name="Mei H."/>
            <person name="Zhang T."/>
            <person name="Gao T."/>
            <person name="Zhang H."/>
        </authorList>
    </citation>
    <scope>NUCLEOTIDE SEQUENCE</scope>
    <source>
        <strain evidence="1">G02</strain>
    </source>
</reference>
<organism evidence="1">
    <name type="scientific">Sesamum radiatum</name>
    <name type="common">Black benniseed</name>
    <dbReference type="NCBI Taxonomy" id="300843"/>
    <lineage>
        <taxon>Eukaryota</taxon>
        <taxon>Viridiplantae</taxon>
        <taxon>Streptophyta</taxon>
        <taxon>Embryophyta</taxon>
        <taxon>Tracheophyta</taxon>
        <taxon>Spermatophyta</taxon>
        <taxon>Magnoliopsida</taxon>
        <taxon>eudicotyledons</taxon>
        <taxon>Gunneridae</taxon>
        <taxon>Pentapetalae</taxon>
        <taxon>asterids</taxon>
        <taxon>lamiids</taxon>
        <taxon>Lamiales</taxon>
        <taxon>Pedaliaceae</taxon>
        <taxon>Sesamum</taxon>
    </lineage>
</organism>
<protein>
    <recommendedName>
        <fullName evidence="2">Reverse transcriptase Ty1/copia-type domain-containing protein</fullName>
    </recommendedName>
</protein>
<dbReference type="EMBL" id="JACGWJ010000002">
    <property type="protein sequence ID" value="KAL0434885.1"/>
    <property type="molecule type" value="Genomic_DNA"/>
</dbReference>